<organism evidence="3 4">
    <name type="scientific">Paramuricea clavata</name>
    <name type="common">Red gorgonian</name>
    <name type="synonym">Violescent sea-whip</name>
    <dbReference type="NCBI Taxonomy" id="317549"/>
    <lineage>
        <taxon>Eukaryota</taxon>
        <taxon>Metazoa</taxon>
        <taxon>Cnidaria</taxon>
        <taxon>Anthozoa</taxon>
        <taxon>Octocorallia</taxon>
        <taxon>Malacalcyonacea</taxon>
        <taxon>Plexauridae</taxon>
        <taxon>Paramuricea</taxon>
    </lineage>
</organism>
<feature type="compositionally biased region" description="Polar residues" evidence="2">
    <location>
        <begin position="1140"/>
        <end position="1154"/>
    </location>
</feature>
<feature type="compositionally biased region" description="Basic and acidic residues" evidence="2">
    <location>
        <begin position="1"/>
        <end position="15"/>
    </location>
</feature>
<feature type="compositionally biased region" description="Polar residues" evidence="2">
    <location>
        <begin position="691"/>
        <end position="705"/>
    </location>
</feature>
<keyword evidence="4" id="KW-1185">Reference proteome</keyword>
<sequence>MGQKDTGETSERVSDIVEQPDQTSKYAEEAPNCSETAEQDNSENPSSSIKEDTSIVICKQPMVKRKKMSNFEREIALMCKTLNETSEKEMKSADKDMCKQPSPKYVDQSSQTVDPNIEQCLCVDLLSEFGNMKINFEIILTRVDALQSLANTQAIYFNNDNIAHLESVLDGEGRKSTKSEPTISLMEKEKNSEIEALKSKINSLDMKLKKCLKDYDANSNQSPIVIPLVPIVSPQPPIVPPQAPITPSLHVNKRDQDQTLELQISGHANKEFLNKLPLCDTQEIKRIQWYVKCSTMDGHADETGHIISLCKFEDKRYKEQILHEVIAAICAMLNSSGGKVVIDIDTGHNDIPVESSRFSQISSVIRILEQSMTSIIGFHQTNSKIKFKEDKDRIKNDGRLRNSTSRPRDVNKTQKAKHQVKNAKSQNIERNSQDKTENEEQQQNMNKRDSVELDVQSTSESLLDETPLGVHNIVETSKAGSGNASMVNIKTEDDIKMDFEMQEKMEAAKKAWDHSFSSCPIQTSQWNALVTNDENTESAEVSVVDQIPISATESEESSEPLVTTPRLKKPIAGEQQNVCKVKPQQQQQPVKPQPVPSEVPEEYPTATTRPVLESPAQVSYTVQPHQAAIFTSKPAPQGFTYSFEQQTLVPISHQYVQTDMSSIQRHHVSPVRPQTLHAASQSPPQRAATYPQGQSVSTPSPLSHQPLIQDSYRALMQPTALDSTNTYAGNQYFPISVVRHAAPPQFPATISEDISNSMYTVQAPKSQNPSHGYETATTQQVFLPVEQQPYPDYVQPQRQHPIGFYSNNTNQANIGGMPVHVTKSVTFPSSDKQVQHQHDSRIQSGRQEQSEMSKPVHAKLFQPPTSSPSGRATHQIARNVRQDKTENEEQQQNMNKRDSVELDVQSMSESLLDESPLGVHNIVETSKAGSGSASMVKIKTEDNIKMDFEILEKMEAAKKAWDHSISSASASIQTSQWNASVTNDENTESSEVSVVDQISILSPEPEESSEPLVTTPRLKKPIAGGQQNACKVKLQQQQQPVKPQPVRSEVPEEYPTATTGPVLESPASYTVQPHQAAIFTSKPAPQGFTYSFEQQTLVPISHQYVQTDMSSIQRHHVSPVRPQALHAASQSPPQRAATYPQGQSVSTPSPLSHQPLIQDSYRALMQPTALYSTNTYAGNQYFPISVVRPAAPPQFPATISEDICNSMYTVQAPKSQNPSQANLGGMPVHVPKSVIFPPSDKQVQPQPDMRSPSGRQEQSEMSKPVHAKLFQPPTSSPSGRATHQIARNVRQ</sequence>
<feature type="region of interest" description="Disordered" evidence="2">
    <location>
        <begin position="580"/>
        <end position="602"/>
    </location>
</feature>
<dbReference type="Proteomes" id="UP001152795">
    <property type="component" value="Unassembled WGS sequence"/>
</dbReference>
<evidence type="ECO:0000313" key="4">
    <source>
        <dbReference type="Proteomes" id="UP001152795"/>
    </source>
</evidence>
<feature type="region of interest" description="Disordered" evidence="2">
    <location>
        <begin position="970"/>
        <end position="996"/>
    </location>
</feature>
<feature type="region of interest" description="Disordered" evidence="2">
    <location>
        <begin position="664"/>
        <end position="705"/>
    </location>
</feature>
<proteinExistence type="predicted"/>
<evidence type="ECO:0000313" key="3">
    <source>
        <dbReference type="EMBL" id="CAB4018182.1"/>
    </source>
</evidence>
<reference evidence="3" key="1">
    <citation type="submission" date="2020-04" db="EMBL/GenBank/DDBJ databases">
        <authorList>
            <person name="Alioto T."/>
            <person name="Alioto T."/>
            <person name="Gomez Garrido J."/>
        </authorList>
    </citation>
    <scope>NUCLEOTIDE SEQUENCE</scope>
    <source>
        <strain evidence="3">A484AB</strain>
    </source>
</reference>
<feature type="region of interest" description="Disordered" evidence="2">
    <location>
        <begin position="1234"/>
        <end position="1291"/>
    </location>
</feature>
<gene>
    <name evidence="3" type="ORF">PACLA_8A089772</name>
</gene>
<protein>
    <submittedName>
        <fullName evidence="3">Uncharacterized protein</fullName>
    </submittedName>
</protein>
<feature type="compositionally biased region" description="Polar residues" evidence="2">
    <location>
        <begin position="1272"/>
        <end position="1281"/>
    </location>
</feature>
<feature type="non-terminal residue" evidence="3">
    <location>
        <position position="1291"/>
    </location>
</feature>
<accession>A0A7D9EXB0</accession>
<feature type="coiled-coil region" evidence="1">
    <location>
        <begin position="187"/>
        <end position="214"/>
    </location>
</feature>
<feature type="region of interest" description="Disordered" evidence="2">
    <location>
        <begin position="1"/>
        <end position="52"/>
    </location>
</feature>
<feature type="compositionally biased region" description="Polar residues" evidence="2">
    <location>
        <begin position="977"/>
        <end position="992"/>
    </location>
</feature>
<feature type="region of interest" description="Disordered" evidence="2">
    <location>
        <begin position="1035"/>
        <end position="1065"/>
    </location>
</feature>
<evidence type="ECO:0000256" key="1">
    <source>
        <dbReference type="SAM" id="Coils"/>
    </source>
</evidence>
<name>A0A7D9EXB0_PARCT</name>
<feature type="compositionally biased region" description="Low complexity" evidence="2">
    <location>
        <begin position="1035"/>
        <end position="1046"/>
    </location>
</feature>
<feature type="region of interest" description="Disordered" evidence="2">
    <location>
        <begin position="1117"/>
        <end position="1154"/>
    </location>
</feature>
<comment type="caution">
    <text evidence="3">The sequence shown here is derived from an EMBL/GenBank/DDBJ whole genome shotgun (WGS) entry which is preliminary data.</text>
</comment>
<evidence type="ECO:0000256" key="2">
    <source>
        <dbReference type="SAM" id="MobiDB-lite"/>
    </source>
</evidence>
<feature type="compositionally biased region" description="Polar residues" evidence="2">
    <location>
        <begin position="842"/>
        <end position="852"/>
    </location>
</feature>
<feature type="compositionally biased region" description="Low complexity" evidence="2">
    <location>
        <begin position="580"/>
        <end position="590"/>
    </location>
</feature>
<dbReference type="EMBL" id="CACRXK020009889">
    <property type="protein sequence ID" value="CAB4018182.1"/>
    <property type="molecule type" value="Genomic_DNA"/>
</dbReference>
<feature type="compositionally biased region" description="Basic and acidic residues" evidence="2">
    <location>
        <begin position="389"/>
        <end position="412"/>
    </location>
</feature>
<feature type="compositionally biased region" description="Polar residues" evidence="2">
    <location>
        <begin position="863"/>
        <end position="872"/>
    </location>
</feature>
<feature type="region of interest" description="Disordered" evidence="2">
    <location>
        <begin position="828"/>
        <end position="902"/>
    </location>
</feature>
<dbReference type="OrthoDB" id="6052143at2759"/>
<feature type="region of interest" description="Disordered" evidence="2">
    <location>
        <begin position="389"/>
        <end position="469"/>
    </location>
</feature>
<keyword evidence="1" id="KW-0175">Coiled coil</keyword>